<dbReference type="EMBL" id="HG002259">
    <property type="protein sequence ID" value="CDF40834.1"/>
    <property type="molecule type" value="Genomic_DNA"/>
</dbReference>
<dbReference type="KEGG" id="ccp:CHC_T00000878001"/>
<protein>
    <submittedName>
        <fullName evidence="3">Uncharacterized protein</fullName>
    </submittedName>
</protein>
<keyword evidence="4" id="KW-1185">Reference proteome</keyword>
<evidence type="ECO:0000256" key="1">
    <source>
        <dbReference type="SAM" id="MobiDB-lite"/>
    </source>
</evidence>
<sequence length="127" mass="13072">MSGWLSAPKTCTFVAALCLGVAALAANFLGLDGRTALVTSSILAVGLAAALASIPVIISRARQLREGSVYARGDSDDEGSLDPFEGGLETDFDGRTNRQVCPRAASMEAKIQPLLSPLSAGLGYFGP</sequence>
<feature type="transmembrane region" description="Helical" evidence="2">
    <location>
        <begin position="35"/>
        <end position="58"/>
    </location>
</feature>
<dbReference type="AlphaFoldDB" id="R7QRR3"/>
<evidence type="ECO:0000313" key="4">
    <source>
        <dbReference type="Proteomes" id="UP000012073"/>
    </source>
</evidence>
<feature type="region of interest" description="Disordered" evidence="1">
    <location>
        <begin position="69"/>
        <end position="95"/>
    </location>
</feature>
<dbReference type="GeneID" id="17318849"/>
<accession>R7QRR3</accession>
<dbReference type="Gramene" id="CDF40834">
    <property type="protein sequence ID" value="CDF40834"/>
    <property type="gene ID" value="CHC_T00000878001"/>
</dbReference>
<dbReference type="RefSeq" id="XP_005711128.1">
    <property type="nucleotide sequence ID" value="XM_005711071.1"/>
</dbReference>
<dbReference type="Proteomes" id="UP000012073">
    <property type="component" value="Unassembled WGS sequence"/>
</dbReference>
<keyword evidence="2" id="KW-0812">Transmembrane</keyword>
<evidence type="ECO:0000313" key="3">
    <source>
        <dbReference type="EMBL" id="CDF40834.1"/>
    </source>
</evidence>
<proteinExistence type="predicted"/>
<reference evidence="4" key="1">
    <citation type="journal article" date="2013" name="Proc. Natl. Acad. Sci. U.S.A.">
        <title>Genome structure and metabolic features in the red seaweed Chondrus crispus shed light on evolution of the Archaeplastida.</title>
        <authorList>
            <person name="Collen J."/>
            <person name="Porcel B."/>
            <person name="Carre W."/>
            <person name="Ball S.G."/>
            <person name="Chaparro C."/>
            <person name="Tonon T."/>
            <person name="Barbeyron T."/>
            <person name="Michel G."/>
            <person name="Noel B."/>
            <person name="Valentin K."/>
            <person name="Elias M."/>
            <person name="Artiguenave F."/>
            <person name="Arun A."/>
            <person name="Aury J.M."/>
            <person name="Barbosa-Neto J.F."/>
            <person name="Bothwell J.H."/>
            <person name="Bouget F.Y."/>
            <person name="Brillet L."/>
            <person name="Cabello-Hurtado F."/>
            <person name="Capella-Gutierrez S."/>
            <person name="Charrier B."/>
            <person name="Cladiere L."/>
            <person name="Cock J.M."/>
            <person name="Coelho S.M."/>
            <person name="Colleoni C."/>
            <person name="Czjzek M."/>
            <person name="Da Silva C."/>
            <person name="Delage L."/>
            <person name="Denoeud F."/>
            <person name="Deschamps P."/>
            <person name="Dittami S.M."/>
            <person name="Gabaldon T."/>
            <person name="Gachon C.M."/>
            <person name="Groisillier A."/>
            <person name="Herve C."/>
            <person name="Jabbari K."/>
            <person name="Katinka M."/>
            <person name="Kloareg B."/>
            <person name="Kowalczyk N."/>
            <person name="Labadie K."/>
            <person name="Leblanc C."/>
            <person name="Lopez P.J."/>
            <person name="McLachlan D.H."/>
            <person name="Meslet-Cladiere L."/>
            <person name="Moustafa A."/>
            <person name="Nehr Z."/>
            <person name="Nyvall Collen P."/>
            <person name="Panaud O."/>
            <person name="Partensky F."/>
            <person name="Poulain J."/>
            <person name="Rensing S.A."/>
            <person name="Rousvoal S."/>
            <person name="Samson G."/>
            <person name="Symeonidi A."/>
            <person name="Weissenbach J."/>
            <person name="Zambounis A."/>
            <person name="Wincker P."/>
            <person name="Boyen C."/>
        </authorList>
    </citation>
    <scope>NUCLEOTIDE SEQUENCE [LARGE SCALE GENOMIC DNA]</scope>
    <source>
        <strain evidence="4">cv. Stackhouse</strain>
    </source>
</reference>
<keyword evidence="2" id="KW-1133">Transmembrane helix</keyword>
<organism evidence="3 4">
    <name type="scientific">Chondrus crispus</name>
    <name type="common">Carrageen Irish moss</name>
    <name type="synonym">Polymorpha crispa</name>
    <dbReference type="NCBI Taxonomy" id="2769"/>
    <lineage>
        <taxon>Eukaryota</taxon>
        <taxon>Rhodophyta</taxon>
        <taxon>Florideophyceae</taxon>
        <taxon>Rhodymeniophycidae</taxon>
        <taxon>Gigartinales</taxon>
        <taxon>Gigartinaceae</taxon>
        <taxon>Chondrus</taxon>
    </lineage>
</organism>
<evidence type="ECO:0000256" key="2">
    <source>
        <dbReference type="SAM" id="Phobius"/>
    </source>
</evidence>
<keyword evidence="2" id="KW-0472">Membrane</keyword>
<name>R7QRR3_CHOCR</name>
<gene>
    <name evidence="3" type="ORF">CHC_T00000878001</name>
</gene>